<evidence type="ECO:0000256" key="1">
    <source>
        <dbReference type="ARBA" id="ARBA00006079"/>
    </source>
</evidence>
<evidence type="ECO:0000313" key="9">
    <source>
        <dbReference type="Proteomes" id="UP000265180"/>
    </source>
</evidence>
<organism evidence="8 9">
    <name type="scientific">Oryzias latipes</name>
    <name type="common">Japanese rice fish</name>
    <name type="synonym">Japanese killifish</name>
    <dbReference type="NCBI Taxonomy" id="8090"/>
    <lineage>
        <taxon>Eukaryota</taxon>
        <taxon>Metazoa</taxon>
        <taxon>Chordata</taxon>
        <taxon>Craniata</taxon>
        <taxon>Vertebrata</taxon>
        <taxon>Euteleostomi</taxon>
        <taxon>Actinopterygii</taxon>
        <taxon>Neopterygii</taxon>
        <taxon>Teleostei</taxon>
        <taxon>Neoteleostei</taxon>
        <taxon>Acanthomorphata</taxon>
        <taxon>Ovalentaria</taxon>
        <taxon>Atherinomorphae</taxon>
        <taxon>Beloniformes</taxon>
        <taxon>Adrianichthyidae</taxon>
        <taxon>Oryziinae</taxon>
        <taxon>Oryzias</taxon>
    </lineage>
</organism>
<evidence type="ECO:0000313" key="8">
    <source>
        <dbReference type="Ensembl" id="ENSORLP00020002633.1"/>
    </source>
</evidence>
<sequence length="442" mass="48060">MQSIKQEKDCSELGPDHASVLAAALQGPDGGLGGHSLSVAPFKAKSSCRRKREFIPEEKKDTLYWERRRKNNEAAKRSREKRRINDLVLENQLLALGEENASLRAELLALKLRFGLLSAAAYSQEVQKLVPRPPISPLQDPAPPGSAQGVVTREEGPLQLRSSCISVIRHSPLIDSHALCRGAGLKQEPEDGGCAREEGGPYRLYQQCVIDRLSGVCCPPASFLQVTRSSSNSPRSYDDCAMSKSSDGEDEQQVPSAAGPRSVIVSAHKVPEEGPTPSPAALPHKLRLKSRTVQVKAEVVDPEYDTAGRPSCLQNQPDLQGPRAPPCPLSEQLSNMQHWTQRPHGAAQRPDPSFVLVSPSVPEQQPVSIICSRSTSPSQSTKTSRSSHCDITKWEQPLPGRVCAASPAPRLTDTPTFSAELAWISKNAFLSYAHPSLQKFGC</sequence>
<dbReference type="PROSITE" id="PS00036">
    <property type="entry name" value="BZIP_BASIC"/>
    <property type="match status" value="1"/>
</dbReference>
<evidence type="ECO:0000256" key="3">
    <source>
        <dbReference type="ARBA" id="ARBA00023125"/>
    </source>
</evidence>
<proteinExistence type="inferred from homology"/>
<dbReference type="GO" id="GO:0005634">
    <property type="term" value="C:nucleus"/>
    <property type="evidence" value="ECO:0007669"/>
    <property type="project" value="InterPro"/>
</dbReference>
<reference key="1">
    <citation type="journal article" date="2007" name="Nature">
        <title>The medaka draft genome and insights into vertebrate genome evolution.</title>
        <authorList>
            <person name="Kasahara M."/>
            <person name="Naruse K."/>
            <person name="Sasaki S."/>
            <person name="Nakatani Y."/>
            <person name="Qu W."/>
            <person name="Ahsan B."/>
            <person name="Yamada T."/>
            <person name="Nagayasu Y."/>
            <person name="Doi K."/>
            <person name="Kasai Y."/>
            <person name="Jindo T."/>
            <person name="Kobayashi D."/>
            <person name="Shimada A."/>
            <person name="Toyoda A."/>
            <person name="Kuroki Y."/>
            <person name="Fujiyama A."/>
            <person name="Sasaki T."/>
            <person name="Shimizu A."/>
            <person name="Asakawa S."/>
            <person name="Shimizu N."/>
            <person name="Hashimoto S."/>
            <person name="Yang J."/>
            <person name="Lee Y."/>
            <person name="Matsushima K."/>
            <person name="Sugano S."/>
            <person name="Sakaizumi M."/>
            <person name="Narita T."/>
            <person name="Ohishi K."/>
            <person name="Haga S."/>
            <person name="Ohta F."/>
            <person name="Nomoto H."/>
            <person name="Nogata K."/>
            <person name="Morishita T."/>
            <person name="Endo T."/>
            <person name="Shin-I T."/>
            <person name="Takeda H."/>
            <person name="Morishita S."/>
            <person name="Kohara Y."/>
        </authorList>
    </citation>
    <scope>NUCLEOTIDE SEQUENCE [LARGE SCALE GENOMIC DNA]</scope>
    <source>
        <strain>Hd-rR</strain>
    </source>
</reference>
<dbReference type="PANTHER" id="PTHR15284">
    <property type="entry name" value="NUCLEAR FACTOR INTERLEUKIN-3-REGULATED PROTEIN"/>
    <property type="match status" value="1"/>
</dbReference>
<dbReference type="PANTHER" id="PTHR15284:SF1">
    <property type="entry name" value="NUCLEAR FACTOR INTERLEUKIN-3-REGULATED PROTEIN"/>
    <property type="match status" value="1"/>
</dbReference>
<dbReference type="GO" id="GO:0007623">
    <property type="term" value="P:circadian rhythm"/>
    <property type="evidence" value="ECO:0007669"/>
    <property type="project" value="InterPro"/>
</dbReference>
<dbReference type="FunFam" id="1.20.5.170:FF:000025">
    <property type="entry name" value="nuclear factor interleukin-3-regulated protein-like"/>
    <property type="match status" value="1"/>
</dbReference>
<dbReference type="Proteomes" id="UP000265180">
    <property type="component" value="Chromosome 12"/>
</dbReference>
<dbReference type="PROSITE" id="PS50217">
    <property type="entry name" value="BZIP"/>
    <property type="match status" value="1"/>
</dbReference>
<reference evidence="8" key="4">
    <citation type="submission" date="2025-09" db="UniProtKB">
        <authorList>
            <consortium name="Ensembl"/>
        </authorList>
    </citation>
    <scope>IDENTIFICATION</scope>
    <source>
        <strain evidence="8">HNI</strain>
    </source>
</reference>
<evidence type="ECO:0000259" key="7">
    <source>
        <dbReference type="PROSITE" id="PS50217"/>
    </source>
</evidence>
<dbReference type="GO" id="GO:0003700">
    <property type="term" value="F:DNA-binding transcription factor activity"/>
    <property type="evidence" value="ECO:0007669"/>
    <property type="project" value="InterPro"/>
</dbReference>
<feature type="region of interest" description="Disordered" evidence="6">
    <location>
        <begin position="226"/>
        <end position="259"/>
    </location>
</feature>
<keyword evidence="2" id="KW-0805">Transcription regulation</keyword>
<dbReference type="Gene3D" id="1.20.5.170">
    <property type="match status" value="1"/>
</dbReference>
<dbReference type="GO" id="GO:0006351">
    <property type="term" value="P:DNA-templated transcription"/>
    <property type="evidence" value="ECO:0007669"/>
    <property type="project" value="InterPro"/>
</dbReference>
<dbReference type="SMART" id="SM00338">
    <property type="entry name" value="BRLZ"/>
    <property type="match status" value="1"/>
</dbReference>
<reference evidence="8" key="3">
    <citation type="submission" date="2025-08" db="UniProtKB">
        <authorList>
            <consortium name="Ensembl"/>
        </authorList>
    </citation>
    <scope>IDENTIFICATION</scope>
    <source>
        <strain evidence="8">HNI</strain>
    </source>
</reference>
<dbReference type="CDD" id="cd14694">
    <property type="entry name" value="bZIP_NFIL3"/>
    <property type="match status" value="1"/>
</dbReference>
<dbReference type="Ensembl" id="ENSORLT00020010980.1">
    <property type="protein sequence ID" value="ENSORLP00020002633.1"/>
    <property type="gene ID" value="ENSORLG00020003396.1"/>
</dbReference>
<dbReference type="InterPro" id="IPR004827">
    <property type="entry name" value="bZIP"/>
</dbReference>
<feature type="compositionally biased region" description="Polar residues" evidence="6">
    <location>
        <begin position="226"/>
        <end position="235"/>
    </location>
</feature>
<dbReference type="Pfam" id="PF06529">
    <property type="entry name" value="Vert_IL3-reg_TF"/>
    <property type="match status" value="2"/>
</dbReference>
<feature type="region of interest" description="Disordered" evidence="6">
    <location>
        <begin position="305"/>
        <end position="325"/>
    </location>
</feature>
<dbReference type="AlphaFoldDB" id="A0A3P9K380"/>
<feature type="domain" description="BZIP" evidence="7">
    <location>
        <begin position="61"/>
        <end position="111"/>
    </location>
</feature>
<comment type="similarity">
    <text evidence="1">Belongs to the bZIP family. NFIL3 subfamily.</text>
</comment>
<dbReference type="InterPro" id="IPR046347">
    <property type="entry name" value="bZIP_sf"/>
</dbReference>
<evidence type="ECO:0000256" key="2">
    <source>
        <dbReference type="ARBA" id="ARBA00023015"/>
    </source>
</evidence>
<keyword evidence="3" id="KW-0238">DNA-binding</keyword>
<keyword evidence="5" id="KW-0539">Nucleus</keyword>
<dbReference type="GO" id="GO:0003677">
    <property type="term" value="F:DNA binding"/>
    <property type="evidence" value="ECO:0007669"/>
    <property type="project" value="UniProtKB-KW"/>
</dbReference>
<evidence type="ECO:0000256" key="5">
    <source>
        <dbReference type="ARBA" id="ARBA00023242"/>
    </source>
</evidence>
<dbReference type="InterPro" id="IPR047106">
    <property type="entry name" value="NFIL3-like_bZIP"/>
</dbReference>
<keyword evidence="4" id="KW-0804">Transcription</keyword>
<protein>
    <submittedName>
        <fullName evidence="8">Nuclear factor, interleukin 3 regulated</fullName>
    </submittedName>
</protein>
<evidence type="ECO:0000256" key="4">
    <source>
        <dbReference type="ARBA" id="ARBA00023163"/>
    </source>
</evidence>
<dbReference type="SUPFAM" id="SSF57959">
    <property type="entry name" value="Leucine zipper domain"/>
    <property type="match status" value="1"/>
</dbReference>
<dbReference type="InterPro" id="IPR010533">
    <property type="entry name" value="Vert_IL3-reg_TF"/>
</dbReference>
<accession>A0A3P9K380</accession>
<evidence type="ECO:0000256" key="6">
    <source>
        <dbReference type="SAM" id="MobiDB-lite"/>
    </source>
</evidence>
<name>A0A3P9K380_ORYLA</name>
<reference evidence="8 9" key="2">
    <citation type="submission" date="2017-04" db="EMBL/GenBank/DDBJ databases">
        <title>CpG methylation of centromeres and impact of large insertions on vertebrate speciation.</title>
        <authorList>
            <person name="Ichikawa K."/>
            <person name="Yoshimura J."/>
            <person name="Morishita S."/>
        </authorList>
    </citation>
    <scope>NUCLEOTIDE SEQUENCE</scope>
    <source>
        <strain evidence="8 9">HNI</strain>
    </source>
</reference>
<dbReference type="Pfam" id="PF07716">
    <property type="entry name" value="bZIP_2"/>
    <property type="match status" value="1"/>
</dbReference>
<dbReference type="InterPro" id="IPR047229">
    <property type="entry name" value="NFIL3-like"/>
</dbReference>